<reference evidence="1" key="1">
    <citation type="submission" date="2023-06" db="EMBL/GenBank/DDBJ databases">
        <title>Identification of two novel mycobacterium reveal diversities and complexities of Mycobacterium gordonae clade.</title>
        <authorList>
            <person name="Matsumoto Y."/>
            <person name="Nakamura S."/>
            <person name="Motooka D."/>
            <person name="Fukushima K."/>
        </authorList>
    </citation>
    <scope>NUCLEOTIDE SEQUENCE</scope>
    <source>
        <strain evidence="1">TY812</strain>
    </source>
</reference>
<dbReference type="AlphaFoldDB" id="A0AAJ1W375"/>
<name>A0AAJ1W375_9MYCO</name>
<sequence>MRLGRHPHPAMGPGAAGRVAGAGAVAAARRDAVVVAERAAAAPEAARPGEMVRLPEAAAL</sequence>
<dbReference type="Proteomes" id="UP001229081">
    <property type="component" value="Unassembled WGS sequence"/>
</dbReference>
<evidence type="ECO:0000313" key="2">
    <source>
        <dbReference type="Proteomes" id="UP001229081"/>
    </source>
</evidence>
<evidence type="ECO:0000313" key="1">
    <source>
        <dbReference type="EMBL" id="MDP7738020.1"/>
    </source>
</evidence>
<comment type="caution">
    <text evidence="1">The sequence shown here is derived from an EMBL/GenBank/DDBJ whole genome shotgun (WGS) entry which is preliminary data.</text>
</comment>
<accession>A0AAJ1W375</accession>
<protein>
    <submittedName>
        <fullName evidence="1">Uncharacterized protein</fullName>
    </submittedName>
</protein>
<dbReference type="EMBL" id="JAUFSA010000001">
    <property type="protein sequence ID" value="MDP7738020.1"/>
    <property type="molecule type" value="Genomic_DNA"/>
</dbReference>
<organism evidence="1 2">
    <name type="scientific">Mycobacterium paragordonae</name>
    <dbReference type="NCBI Taxonomy" id="1389713"/>
    <lineage>
        <taxon>Bacteria</taxon>
        <taxon>Bacillati</taxon>
        <taxon>Actinomycetota</taxon>
        <taxon>Actinomycetes</taxon>
        <taxon>Mycobacteriales</taxon>
        <taxon>Mycobacteriaceae</taxon>
        <taxon>Mycobacterium</taxon>
    </lineage>
</organism>
<gene>
    <name evidence="1" type="ORF">QXL92_25070</name>
</gene>
<proteinExistence type="predicted"/>